<dbReference type="AlphaFoldDB" id="A0A6J6BTC3"/>
<accession>A0A6J6BTC3</accession>
<reference evidence="1" key="1">
    <citation type="submission" date="2020-05" db="EMBL/GenBank/DDBJ databases">
        <authorList>
            <person name="Chiriac C."/>
            <person name="Salcher M."/>
            <person name="Ghai R."/>
            <person name="Kavagutti S V."/>
        </authorList>
    </citation>
    <scope>NUCLEOTIDE SEQUENCE</scope>
</reference>
<gene>
    <name evidence="1" type="ORF">UFOPK1410_00765</name>
</gene>
<protein>
    <submittedName>
        <fullName evidence="1">Unannotated protein</fullName>
    </submittedName>
</protein>
<organism evidence="1">
    <name type="scientific">freshwater metagenome</name>
    <dbReference type="NCBI Taxonomy" id="449393"/>
    <lineage>
        <taxon>unclassified sequences</taxon>
        <taxon>metagenomes</taxon>
        <taxon>ecological metagenomes</taxon>
    </lineage>
</organism>
<name>A0A6J6BTC3_9ZZZZ</name>
<evidence type="ECO:0000313" key="1">
    <source>
        <dbReference type="EMBL" id="CAB4542226.1"/>
    </source>
</evidence>
<dbReference type="EMBL" id="CAEZSH010000093">
    <property type="protein sequence ID" value="CAB4542226.1"/>
    <property type="molecule type" value="Genomic_DNA"/>
</dbReference>
<dbReference type="PROSITE" id="PS51257">
    <property type="entry name" value="PROKAR_LIPOPROTEIN"/>
    <property type="match status" value="1"/>
</dbReference>
<sequence>MRRAKIALVSLALITLLSGCGGTSVADPTSSTSAQPTIDPALIPDAAPADATLVDATQFDMGFGEYTFKAGNGSVWCTINFESNYAVCEQNEANALYTPLNVPDTCELTYGYQVRLWATAPSGLPVVDMPCSGGTYADPKGALTLNSGEKISVNGITCWVDGTNARCDNERGNYIALGPEIWALK</sequence>
<proteinExistence type="predicted"/>